<dbReference type="InterPro" id="IPR009644">
    <property type="entry name" value="FKTN/MNN4/W02B3.4-1"/>
</dbReference>
<evidence type="ECO:0000259" key="5">
    <source>
        <dbReference type="Pfam" id="PF24413"/>
    </source>
</evidence>
<keyword evidence="7" id="KW-1185">Reference proteome</keyword>
<dbReference type="InterPro" id="IPR057641">
    <property type="entry name" value="W02B3_4_N"/>
</dbReference>
<comment type="subcellular location">
    <subcellularLocation>
        <location evidence="1">Membrane</location>
        <topology evidence="1">Single-pass membrane protein</topology>
    </subcellularLocation>
</comment>
<name>A0AAD5QT23_PARTN</name>
<evidence type="ECO:0000256" key="1">
    <source>
        <dbReference type="ARBA" id="ARBA00004167"/>
    </source>
</evidence>
<reference evidence="6" key="1">
    <citation type="submission" date="2021-06" db="EMBL/GenBank/DDBJ databases">
        <title>Parelaphostrongylus tenuis whole genome reference sequence.</title>
        <authorList>
            <person name="Garwood T.J."/>
            <person name="Larsen P.A."/>
            <person name="Fountain-Jones N.M."/>
            <person name="Garbe J.R."/>
            <person name="Macchietto M.G."/>
            <person name="Kania S.A."/>
            <person name="Gerhold R.W."/>
            <person name="Richards J.E."/>
            <person name="Wolf T.M."/>
        </authorList>
    </citation>
    <scope>NUCLEOTIDE SEQUENCE</scope>
    <source>
        <strain evidence="6">MNPRO001-30</strain>
        <tissue evidence="6">Meninges</tissue>
    </source>
</reference>
<evidence type="ECO:0000313" key="7">
    <source>
        <dbReference type="Proteomes" id="UP001196413"/>
    </source>
</evidence>
<keyword evidence="4" id="KW-0472">Membrane</keyword>
<dbReference type="EMBL" id="JAHQIW010004091">
    <property type="protein sequence ID" value="KAJ1361032.1"/>
    <property type="molecule type" value="Genomic_DNA"/>
</dbReference>
<evidence type="ECO:0000313" key="6">
    <source>
        <dbReference type="EMBL" id="KAJ1361032.1"/>
    </source>
</evidence>
<evidence type="ECO:0000256" key="3">
    <source>
        <dbReference type="ARBA" id="ARBA00022989"/>
    </source>
</evidence>
<dbReference type="PANTHER" id="PTHR15407:SF28">
    <property type="entry name" value="RIBITOL-5-PHOSPHATE TRANSFERASE FKTN"/>
    <property type="match status" value="1"/>
</dbReference>
<sequence length="188" mass="21957">MDCSDVLESINLLFPAFLIDKRIIGGLNRNRCKATFTKIRIGVNMELLASVDRESHANFDIVYYENFTDKDYLLFYDSPTRIIPRMHVWKYGNLSIPQDTKRFFEYWKRSRLLRCRGMKVERKSEPRFLPLKNTLQTMSAFVSYLTSFNIYPLLSGGSLLEPQFIKEISLFRKARQYHCLACGTAIGA</sequence>
<protein>
    <recommendedName>
        <fullName evidence="5">W02B3.4-like N-terminal domain-containing protein</fullName>
    </recommendedName>
</protein>
<gene>
    <name evidence="6" type="ORF">KIN20_020185</name>
</gene>
<dbReference type="Proteomes" id="UP001196413">
    <property type="component" value="Unassembled WGS sequence"/>
</dbReference>
<comment type="caution">
    <text evidence="6">The sequence shown here is derived from an EMBL/GenBank/DDBJ whole genome shotgun (WGS) entry which is preliminary data.</text>
</comment>
<keyword evidence="3" id="KW-1133">Transmembrane helix</keyword>
<evidence type="ECO:0000256" key="2">
    <source>
        <dbReference type="ARBA" id="ARBA00022692"/>
    </source>
</evidence>
<keyword evidence="2" id="KW-0812">Transmembrane</keyword>
<accession>A0AAD5QT23</accession>
<evidence type="ECO:0000256" key="4">
    <source>
        <dbReference type="ARBA" id="ARBA00023136"/>
    </source>
</evidence>
<dbReference type="AlphaFoldDB" id="A0AAD5QT23"/>
<dbReference type="GO" id="GO:0016020">
    <property type="term" value="C:membrane"/>
    <property type="evidence" value="ECO:0007669"/>
    <property type="project" value="UniProtKB-SubCell"/>
</dbReference>
<feature type="domain" description="W02B3.4-like N-terminal" evidence="5">
    <location>
        <begin position="3"/>
        <end position="113"/>
    </location>
</feature>
<organism evidence="6 7">
    <name type="scientific">Parelaphostrongylus tenuis</name>
    <name type="common">Meningeal worm</name>
    <dbReference type="NCBI Taxonomy" id="148309"/>
    <lineage>
        <taxon>Eukaryota</taxon>
        <taxon>Metazoa</taxon>
        <taxon>Ecdysozoa</taxon>
        <taxon>Nematoda</taxon>
        <taxon>Chromadorea</taxon>
        <taxon>Rhabditida</taxon>
        <taxon>Rhabditina</taxon>
        <taxon>Rhabditomorpha</taxon>
        <taxon>Strongyloidea</taxon>
        <taxon>Metastrongylidae</taxon>
        <taxon>Parelaphostrongylus</taxon>
    </lineage>
</organism>
<proteinExistence type="predicted"/>
<dbReference type="Pfam" id="PF24413">
    <property type="entry name" value="W02B3_4_N"/>
    <property type="match status" value="1"/>
</dbReference>
<dbReference type="PANTHER" id="PTHR15407">
    <property type="entry name" value="FUKUTIN-RELATED"/>
    <property type="match status" value="1"/>
</dbReference>